<keyword evidence="1" id="KW-0472">Membrane</keyword>
<keyword evidence="1" id="KW-1133">Transmembrane helix</keyword>
<dbReference type="EMBL" id="BGPR01002756">
    <property type="protein sequence ID" value="GBM78497.1"/>
    <property type="molecule type" value="Genomic_DNA"/>
</dbReference>
<evidence type="ECO:0000313" key="2">
    <source>
        <dbReference type="EMBL" id="GBM78497.1"/>
    </source>
</evidence>
<evidence type="ECO:0000256" key="1">
    <source>
        <dbReference type="SAM" id="Phobius"/>
    </source>
</evidence>
<comment type="caution">
    <text evidence="2">The sequence shown here is derived from an EMBL/GenBank/DDBJ whole genome shotgun (WGS) entry which is preliminary data.</text>
</comment>
<keyword evidence="3" id="KW-1185">Reference proteome</keyword>
<keyword evidence="1" id="KW-0812">Transmembrane</keyword>
<reference evidence="2 3" key="1">
    <citation type="journal article" date="2019" name="Sci. Rep.">
        <title>Orb-weaving spider Araneus ventricosus genome elucidates the spidroin gene catalogue.</title>
        <authorList>
            <person name="Kono N."/>
            <person name="Nakamura H."/>
            <person name="Ohtoshi R."/>
            <person name="Moran D.A.P."/>
            <person name="Shinohara A."/>
            <person name="Yoshida Y."/>
            <person name="Fujiwara M."/>
            <person name="Mori M."/>
            <person name="Tomita M."/>
            <person name="Arakawa K."/>
        </authorList>
    </citation>
    <scope>NUCLEOTIDE SEQUENCE [LARGE SCALE GENOMIC DNA]</scope>
</reference>
<gene>
    <name evidence="2" type="ORF">AVEN_266022_1</name>
</gene>
<sequence>MRVVGLYTVNRPHIVLGYMVFQMDACHCAVIAHLGISRLRISMVLAQISFQACRMVPLHIQDLEIASTEYDAPMLLITVSGKNTEFLKINLNIERIIHCH</sequence>
<dbReference type="AlphaFoldDB" id="A0A4Y2ILB8"/>
<evidence type="ECO:0000313" key="3">
    <source>
        <dbReference type="Proteomes" id="UP000499080"/>
    </source>
</evidence>
<dbReference type="Proteomes" id="UP000499080">
    <property type="component" value="Unassembled WGS sequence"/>
</dbReference>
<protein>
    <submittedName>
        <fullName evidence="2">Uncharacterized protein</fullName>
    </submittedName>
</protein>
<organism evidence="2 3">
    <name type="scientific">Araneus ventricosus</name>
    <name type="common">Orbweaver spider</name>
    <name type="synonym">Epeira ventricosa</name>
    <dbReference type="NCBI Taxonomy" id="182803"/>
    <lineage>
        <taxon>Eukaryota</taxon>
        <taxon>Metazoa</taxon>
        <taxon>Ecdysozoa</taxon>
        <taxon>Arthropoda</taxon>
        <taxon>Chelicerata</taxon>
        <taxon>Arachnida</taxon>
        <taxon>Araneae</taxon>
        <taxon>Araneomorphae</taxon>
        <taxon>Entelegynae</taxon>
        <taxon>Araneoidea</taxon>
        <taxon>Araneidae</taxon>
        <taxon>Araneus</taxon>
    </lineage>
</organism>
<feature type="transmembrane region" description="Helical" evidence="1">
    <location>
        <begin position="15"/>
        <end position="36"/>
    </location>
</feature>
<proteinExistence type="predicted"/>
<accession>A0A4Y2ILB8</accession>
<name>A0A4Y2ILB8_ARAVE</name>